<keyword evidence="4" id="KW-1185">Reference proteome</keyword>
<sequence>MKLLTPLILSALPTLALSTTLPTRILAGITVPDTPTITRALAFASANMDTHTYNHVLRSWLVGQATISHLPPNSTTGPIDLEAFAISAILHDLGWSPNPALISPDKRFEVDGANVAREFLRREGDEGAWPEARLQLVWDAIALHTSRDIALYKQPEVWLTSLGILAELVGPSVAVPLFGPDRVAVTQEEWDEISRVYPRTGLRQFFRDVMIGICTSKPATTYNNFMADYGERYVEGFSEEGKRTIDFLEKNMKE</sequence>
<dbReference type="CDD" id="cd00077">
    <property type="entry name" value="HDc"/>
    <property type="match status" value="1"/>
</dbReference>
<organism evidence="3 4">
    <name type="scientific">Massariosphaeria phaeospora</name>
    <dbReference type="NCBI Taxonomy" id="100035"/>
    <lineage>
        <taxon>Eukaryota</taxon>
        <taxon>Fungi</taxon>
        <taxon>Dikarya</taxon>
        <taxon>Ascomycota</taxon>
        <taxon>Pezizomycotina</taxon>
        <taxon>Dothideomycetes</taxon>
        <taxon>Pleosporomycetidae</taxon>
        <taxon>Pleosporales</taxon>
        <taxon>Pleosporales incertae sedis</taxon>
        <taxon>Massariosphaeria</taxon>
    </lineage>
</organism>
<comment type="caution">
    <text evidence="3">The sequence shown here is derived from an EMBL/GenBank/DDBJ whole genome shotgun (WGS) entry which is preliminary data.</text>
</comment>
<dbReference type="InterPro" id="IPR006674">
    <property type="entry name" value="HD_domain"/>
</dbReference>
<feature type="chain" id="PRO_5029015381" description="HD domain-containing protein" evidence="1">
    <location>
        <begin position="19"/>
        <end position="254"/>
    </location>
</feature>
<keyword evidence="1" id="KW-0732">Signal</keyword>
<evidence type="ECO:0000313" key="3">
    <source>
        <dbReference type="EMBL" id="KAF2874273.1"/>
    </source>
</evidence>
<evidence type="ECO:0000313" key="4">
    <source>
        <dbReference type="Proteomes" id="UP000481861"/>
    </source>
</evidence>
<dbReference type="EMBL" id="JAADJZ010000006">
    <property type="protein sequence ID" value="KAF2874273.1"/>
    <property type="molecule type" value="Genomic_DNA"/>
</dbReference>
<dbReference type="SUPFAM" id="SSF109604">
    <property type="entry name" value="HD-domain/PDEase-like"/>
    <property type="match status" value="1"/>
</dbReference>
<name>A0A7C8IEH4_9PLEO</name>
<dbReference type="PANTHER" id="PTHR35569">
    <property type="entry name" value="CYANAMIDE HYDRATASE DDI2-RELATED"/>
    <property type="match status" value="1"/>
</dbReference>
<proteinExistence type="predicted"/>
<dbReference type="Proteomes" id="UP000481861">
    <property type="component" value="Unassembled WGS sequence"/>
</dbReference>
<reference evidence="3 4" key="1">
    <citation type="submission" date="2020-01" db="EMBL/GenBank/DDBJ databases">
        <authorList>
            <consortium name="DOE Joint Genome Institute"/>
            <person name="Haridas S."/>
            <person name="Albert R."/>
            <person name="Binder M."/>
            <person name="Bloem J."/>
            <person name="Labutti K."/>
            <person name="Salamov A."/>
            <person name="Andreopoulos B."/>
            <person name="Baker S.E."/>
            <person name="Barry K."/>
            <person name="Bills G."/>
            <person name="Bluhm B.H."/>
            <person name="Cannon C."/>
            <person name="Castanera R."/>
            <person name="Culley D.E."/>
            <person name="Daum C."/>
            <person name="Ezra D."/>
            <person name="Gonzalez J.B."/>
            <person name="Henrissat B."/>
            <person name="Kuo A."/>
            <person name="Liang C."/>
            <person name="Lipzen A."/>
            <person name="Lutzoni F."/>
            <person name="Magnuson J."/>
            <person name="Mondo S."/>
            <person name="Nolan M."/>
            <person name="Ohm R."/>
            <person name="Pangilinan J."/>
            <person name="Park H.-J.H."/>
            <person name="Ramirez L."/>
            <person name="Alfaro M."/>
            <person name="Sun H."/>
            <person name="Tritt A."/>
            <person name="Yoshinaga Y."/>
            <person name="Zwiers L.-H.L."/>
            <person name="Turgeon B.G."/>
            <person name="Goodwin S.B."/>
            <person name="Spatafora J.W."/>
            <person name="Crous P.W."/>
            <person name="Grigoriev I.V."/>
        </authorList>
    </citation>
    <scope>NUCLEOTIDE SEQUENCE [LARGE SCALE GENOMIC DNA]</scope>
    <source>
        <strain evidence="3 4">CBS 611.86</strain>
    </source>
</reference>
<accession>A0A7C8IEH4</accession>
<dbReference type="Gene3D" id="1.10.3210.10">
    <property type="entry name" value="Hypothetical protein af1432"/>
    <property type="match status" value="1"/>
</dbReference>
<gene>
    <name evidence="3" type="ORF">BDV95DRAFT_604459</name>
</gene>
<feature type="domain" description="HD" evidence="2">
    <location>
        <begin position="52"/>
        <end position="149"/>
    </location>
</feature>
<dbReference type="OrthoDB" id="2378324at2759"/>
<protein>
    <recommendedName>
        <fullName evidence="2">HD domain-containing protein</fullName>
    </recommendedName>
</protein>
<dbReference type="InterPro" id="IPR003607">
    <property type="entry name" value="HD/PDEase_dom"/>
</dbReference>
<evidence type="ECO:0000259" key="2">
    <source>
        <dbReference type="Pfam" id="PF01966"/>
    </source>
</evidence>
<evidence type="ECO:0000256" key="1">
    <source>
        <dbReference type="SAM" id="SignalP"/>
    </source>
</evidence>
<dbReference type="AlphaFoldDB" id="A0A7C8IEH4"/>
<feature type="signal peptide" evidence="1">
    <location>
        <begin position="1"/>
        <end position="18"/>
    </location>
</feature>
<dbReference type="Pfam" id="PF01966">
    <property type="entry name" value="HD"/>
    <property type="match status" value="1"/>
</dbReference>
<dbReference type="PANTHER" id="PTHR35569:SF1">
    <property type="entry name" value="CYANAMIDE HYDRATASE DDI2-RELATED"/>
    <property type="match status" value="1"/>
</dbReference>